<evidence type="ECO:0000256" key="5">
    <source>
        <dbReference type="ARBA" id="ARBA00022475"/>
    </source>
</evidence>
<evidence type="ECO:0000256" key="16">
    <source>
        <dbReference type="PIRSR" id="PIRSR606539-1"/>
    </source>
</evidence>
<dbReference type="PANTHER" id="PTHR24092:SF59">
    <property type="entry name" value="PHOSPHOLIPID-TRANSPORTING ATPASE"/>
    <property type="match status" value="1"/>
</dbReference>
<organism evidence="22 23">
    <name type="scientific">Sus scrofa</name>
    <name type="common">Pig</name>
    <dbReference type="NCBI Taxonomy" id="9823"/>
    <lineage>
        <taxon>Eukaryota</taxon>
        <taxon>Metazoa</taxon>
        <taxon>Chordata</taxon>
        <taxon>Craniata</taxon>
        <taxon>Vertebrata</taxon>
        <taxon>Euteleostomi</taxon>
        <taxon>Mammalia</taxon>
        <taxon>Eutheria</taxon>
        <taxon>Laurasiatheria</taxon>
        <taxon>Artiodactyla</taxon>
        <taxon>Suina</taxon>
        <taxon>Suidae</taxon>
        <taxon>Sus</taxon>
    </lineage>
</organism>
<comment type="cofactor">
    <cofactor evidence="1 18">
        <name>Mg(2+)</name>
        <dbReference type="ChEBI" id="CHEBI:18420"/>
    </cofactor>
</comment>
<dbReference type="GO" id="GO:0005524">
    <property type="term" value="F:ATP binding"/>
    <property type="evidence" value="ECO:0007669"/>
    <property type="project" value="UniProtKB-UniRule"/>
</dbReference>
<keyword evidence="11 19" id="KW-1278">Translocase</keyword>
<keyword evidence="7 18" id="KW-0479">Metal-binding</keyword>
<keyword evidence="6 19" id="KW-0812">Transmembrane</keyword>
<dbReference type="InterPro" id="IPR023214">
    <property type="entry name" value="HAD_sf"/>
</dbReference>
<dbReference type="PROSITE" id="PS00154">
    <property type="entry name" value="ATPASE_E1_E2"/>
    <property type="match status" value="1"/>
</dbReference>
<dbReference type="InterPro" id="IPR036412">
    <property type="entry name" value="HAD-like_sf"/>
</dbReference>
<evidence type="ECO:0000256" key="17">
    <source>
        <dbReference type="PIRSR" id="PIRSR606539-2"/>
    </source>
</evidence>
<dbReference type="Pfam" id="PF16212">
    <property type="entry name" value="PhoLip_ATPase_C"/>
    <property type="match status" value="2"/>
</dbReference>
<dbReference type="SUPFAM" id="SSF81653">
    <property type="entry name" value="Calcium ATPase, transduction domain A"/>
    <property type="match status" value="1"/>
</dbReference>
<feature type="domain" description="P-type ATPase C-terminal" evidence="21">
    <location>
        <begin position="745"/>
        <end position="883"/>
    </location>
</feature>
<evidence type="ECO:0000313" key="22">
    <source>
        <dbReference type="Ensembl" id="ENSSSCP00015002455.1"/>
    </source>
</evidence>
<feature type="binding site" evidence="17">
    <location>
        <position position="372"/>
    </location>
    <ligand>
        <name>ATP</name>
        <dbReference type="ChEBI" id="CHEBI:30616"/>
    </ligand>
</feature>
<feature type="binding site" evidence="17">
    <location>
        <position position="507"/>
    </location>
    <ligand>
        <name>ATP</name>
        <dbReference type="ChEBI" id="CHEBI:30616"/>
    </ligand>
</feature>
<accession>A0A8D0MGZ7</accession>
<keyword evidence="9 17" id="KW-0067">ATP-binding</keyword>
<feature type="domain" description="P-type ATPase C-terminal" evidence="21">
    <location>
        <begin position="888"/>
        <end position="956"/>
    </location>
</feature>
<dbReference type="InterPro" id="IPR044492">
    <property type="entry name" value="P_typ_ATPase_HD_dom"/>
</dbReference>
<dbReference type="EC" id="7.6.2.1" evidence="19"/>
<dbReference type="FunFam" id="3.40.1110.10:FF:000010">
    <property type="entry name" value="Phospholipid-transporting ATPase"/>
    <property type="match status" value="1"/>
</dbReference>
<evidence type="ECO:0000256" key="12">
    <source>
        <dbReference type="ARBA" id="ARBA00022989"/>
    </source>
</evidence>
<dbReference type="SUPFAM" id="SSF56784">
    <property type="entry name" value="HAD-like"/>
    <property type="match status" value="1"/>
</dbReference>
<dbReference type="Pfam" id="PF16209">
    <property type="entry name" value="PhoLip_ATPase_N"/>
    <property type="match status" value="1"/>
</dbReference>
<name>A0A8D0MGZ7_PIG</name>
<evidence type="ECO:0000256" key="13">
    <source>
        <dbReference type="ARBA" id="ARBA00023136"/>
    </source>
</evidence>
<evidence type="ECO:0000256" key="15">
    <source>
        <dbReference type="ARBA" id="ARBA00051303"/>
    </source>
</evidence>
<dbReference type="GO" id="GO:0000287">
    <property type="term" value="F:magnesium ion binding"/>
    <property type="evidence" value="ECO:0007669"/>
    <property type="project" value="UniProtKB-UniRule"/>
</dbReference>
<feature type="domain" description="P-type ATPase N-terminal" evidence="20">
    <location>
        <begin position="18"/>
        <end position="81"/>
    </location>
</feature>
<evidence type="ECO:0000313" key="23">
    <source>
        <dbReference type="Proteomes" id="UP000694726"/>
    </source>
</evidence>
<dbReference type="Gene3D" id="2.70.150.10">
    <property type="entry name" value="Calcium-transporting ATPase, cytoplasmic transduction domain A"/>
    <property type="match status" value="1"/>
</dbReference>
<dbReference type="InterPro" id="IPR032631">
    <property type="entry name" value="P-type_ATPase_N"/>
</dbReference>
<feature type="binding site" evidence="17">
    <location>
        <position position="371"/>
    </location>
    <ligand>
        <name>ATP</name>
        <dbReference type="ChEBI" id="CHEBI:30616"/>
    </ligand>
</feature>
<dbReference type="InterPro" id="IPR018303">
    <property type="entry name" value="ATPase_P-typ_P_site"/>
</dbReference>
<evidence type="ECO:0000256" key="7">
    <source>
        <dbReference type="ARBA" id="ARBA00022723"/>
    </source>
</evidence>
<feature type="binding site" evidence="17">
    <location>
        <position position="540"/>
    </location>
    <ligand>
        <name>ATP</name>
        <dbReference type="ChEBI" id="CHEBI:30616"/>
    </ligand>
</feature>
<evidence type="ECO:0000256" key="10">
    <source>
        <dbReference type="ARBA" id="ARBA00022842"/>
    </source>
</evidence>
<dbReference type="Pfam" id="PF13246">
    <property type="entry name" value="Cation_ATPase"/>
    <property type="match status" value="1"/>
</dbReference>
<dbReference type="GO" id="GO:0140326">
    <property type="term" value="F:ATPase-coupled intramembrane lipid transporter activity"/>
    <property type="evidence" value="ECO:0007669"/>
    <property type="project" value="UniProtKB-EC"/>
</dbReference>
<feature type="binding site" evidence="18">
    <location>
        <position position="722"/>
    </location>
    <ligand>
        <name>Mg(2+)</name>
        <dbReference type="ChEBI" id="CHEBI:18420"/>
    </ligand>
</feature>
<comment type="subcellular location">
    <subcellularLocation>
        <location evidence="3">Cell membrane</location>
    </subcellularLocation>
    <subcellularLocation>
        <location evidence="2 19">Membrane</location>
        <topology evidence="2 19">Multi-pass membrane protein</topology>
    </subcellularLocation>
</comment>
<dbReference type="SFLD" id="SFLDG00002">
    <property type="entry name" value="C1.7:_P-type_atpase_like"/>
    <property type="match status" value="1"/>
</dbReference>
<evidence type="ECO:0000256" key="19">
    <source>
        <dbReference type="RuleBase" id="RU362033"/>
    </source>
</evidence>
<feature type="transmembrane region" description="Helical" evidence="19">
    <location>
        <begin position="784"/>
        <end position="805"/>
    </location>
</feature>
<feature type="binding site" evidence="17">
    <location>
        <position position="698"/>
    </location>
    <ligand>
        <name>ATP</name>
        <dbReference type="ChEBI" id="CHEBI:30616"/>
    </ligand>
</feature>
<feature type="binding site" evidence="17">
    <location>
        <position position="692"/>
    </location>
    <ligand>
        <name>ATP</name>
        <dbReference type="ChEBI" id="CHEBI:30616"/>
    </ligand>
</feature>
<feature type="transmembrane region" description="Helical" evidence="19">
    <location>
        <begin position="857"/>
        <end position="875"/>
    </location>
</feature>
<reference evidence="22" key="1">
    <citation type="submission" date="2025-08" db="UniProtKB">
        <authorList>
            <consortium name="Ensembl"/>
        </authorList>
    </citation>
    <scope>IDENTIFICATION</scope>
</reference>
<evidence type="ECO:0000256" key="8">
    <source>
        <dbReference type="ARBA" id="ARBA00022741"/>
    </source>
</evidence>
<evidence type="ECO:0000259" key="20">
    <source>
        <dbReference type="Pfam" id="PF16209"/>
    </source>
</evidence>
<feature type="binding site" evidence="17">
    <location>
        <position position="722"/>
    </location>
    <ligand>
        <name>ATP</name>
        <dbReference type="ChEBI" id="CHEBI:30616"/>
    </ligand>
</feature>
<protein>
    <recommendedName>
        <fullName evidence="19">Phospholipid-transporting ATPase</fullName>
        <ecNumber evidence="19">7.6.2.1</ecNumber>
    </recommendedName>
</protein>
<dbReference type="NCBIfam" id="TIGR01652">
    <property type="entry name" value="ATPase-Plipid"/>
    <property type="match status" value="1"/>
</dbReference>
<evidence type="ECO:0000259" key="21">
    <source>
        <dbReference type="Pfam" id="PF16212"/>
    </source>
</evidence>
<dbReference type="Gene3D" id="3.40.1110.10">
    <property type="entry name" value="Calcium-transporting ATPase, cytoplasmic domain N"/>
    <property type="match status" value="1"/>
</dbReference>
<keyword evidence="8 17" id="KW-0547">Nucleotide-binding</keyword>
<feature type="transmembrane region" description="Helical" evidence="19">
    <location>
        <begin position="261"/>
        <end position="285"/>
    </location>
</feature>
<evidence type="ECO:0000256" key="14">
    <source>
        <dbReference type="ARBA" id="ARBA00034036"/>
    </source>
</evidence>
<evidence type="ECO:0000256" key="3">
    <source>
        <dbReference type="ARBA" id="ARBA00004236"/>
    </source>
</evidence>
<dbReference type="PRINTS" id="PR00119">
    <property type="entry name" value="CATATPASE"/>
</dbReference>
<dbReference type="GO" id="GO:0016887">
    <property type="term" value="F:ATP hydrolysis activity"/>
    <property type="evidence" value="ECO:0007669"/>
    <property type="project" value="InterPro"/>
</dbReference>
<evidence type="ECO:0000256" key="18">
    <source>
        <dbReference type="PIRSR" id="PIRSR606539-3"/>
    </source>
</evidence>
<feature type="active site" description="4-aspartylphosphate intermediate" evidence="16">
    <location>
        <position position="370"/>
    </location>
</feature>
<dbReference type="InterPro" id="IPR032630">
    <property type="entry name" value="P_typ_ATPase_c"/>
</dbReference>
<dbReference type="Ensembl" id="ENSSSCT00015006068.1">
    <property type="protein sequence ID" value="ENSSSCP00015002455.1"/>
    <property type="gene ID" value="ENSSSCG00015003889.1"/>
</dbReference>
<feature type="transmembrane region" description="Helical" evidence="19">
    <location>
        <begin position="305"/>
        <end position="327"/>
    </location>
</feature>
<dbReference type="InterPro" id="IPR023299">
    <property type="entry name" value="ATPase_P-typ_cyto_dom_N"/>
</dbReference>
<feature type="binding site" evidence="18">
    <location>
        <position position="372"/>
    </location>
    <ligand>
        <name>Mg(2+)</name>
        <dbReference type="ChEBI" id="CHEBI:18420"/>
    </ligand>
</feature>
<comment type="similarity">
    <text evidence="4 19">Belongs to the cation transport ATPase (P-type) (TC 3.A.3) family. Type IV subfamily.</text>
</comment>
<feature type="binding site" evidence="18">
    <location>
        <position position="370"/>
    </location>
    <ligand>
        <name>Mg(2+)</name>
        <dbReference type="ChEBI" id="CHEBI:18420"/>
    </ligand>
</feature>
<dbReference type="SUPFAM" id="SSF81665">
    <property type="entry name" value="Calcium ATPase, transmembrane domain M"/>
    <property type="match status" value="1"/>
</dbReference>
<feature type="binding site" evidence="17">
    <location>
        <position position="620"/>
    </location>
    <ligand>
        <name>ATP</name>
        <dbReference type="ChEBI" id="CHEBI:30616"/>
    </ligand>
</feature>
<feature type="binding site" evidence="17">
    <location>
        <position position="370"/>
    </location>
    <ligand>
        <name>ATP</name>
        <dbReference type="ChEBI" id="CHEBI:30616"/>
    </ligand>
</feature>
<dbReference type="GO" id="GO:0005886">
    <property type="term" value="C:plasma membrane"/>
    <property type="evidence" value="ECO:0007669"/>
    <property type="project" value="UniProtKB-SubCell"/>
</dbReference>
<dbReference type="InterPro" id="IPR008250">
    <property type="entry name" value="ATPase_P-typ_transduc_dom_A_sf"/>
</dbReference>
<evidence type="ECO:0000256" key="6">
    <source>
        <dbReference type="ARBA" id="ARBA00022692"/>
    </source>
</evidence>
<feature type="binding site" evidence="17">
    <location>
        <position position="443"/>
    </location>
    <ligand>
        <name>ATP</name>
        <dbReference type="ChEBI" id="CHEBI:30616"/>
    </ligand>
</feature>
<feature type="binding site" evidence="17">
    <location>
        <position position="621"/>
    </location>
    <ligand>
        <name>ATP</name>
        <dbReference type="ChEBI" id="CHEBI:30616"/>
    </ligand>
</feature>
<feature type="binding site" evidence="17">
    <location>
        <position position="484"/>
    </location>
    <ligand>
        <name>ATP</name>
        <dbReference type="ChEBI" id="CHEBI:30616"/>
    </ligand>
</feature>
<feature type="binding site" evidence="18">
    <location>
        <position position="718"/>
    </location>
    <ligand>
        <name>Mg(2+)</name>
        <dbReference type="ChEBI" id="CHEBI:18420"/>
    </ligand>
</feature>
<dbReference type="Proteomes" id="UP000694726">
    <property type="component" value="Unplaced"/>
</dbReference>
<keyword evidence="5" id="KW-1003">Cell membrane</keyword>
<dbReference type="SFLD" id="SFLDS00003">
    <property type="entry name" value="Haloacid_Dehalogenase"/>
    <property type="match status" value="1"/>
</dbReference>
<dbReference type="InterPro" id="IPR023298">
    <property type="entry name" value="ATPase_P-typ_TM_dom_sf"/>
</dbReference>
<evidence type="ECO:0000256" key="9">
    <source>
        <dbReference type="ARBA" id="ARBA00022840"/>
    </source>
</evidence>
<proteinExistence type="inferred from homology"/>
<keyword evidence="12 19" id="KW-1133">Transmembrane helix</keyword>
<evidence type="ECO:0000256" key="1">
    <source>
        <dbReference type="ARBA" id="ARBA00001946"/>
    </source>
</evidence>
<comment type="catalytic activity">
    <reaction evidence="14 19">
        <text>ATP + H2O + phospholipidSide 1 = ADP + phosphate + phospholipidSide 2.</text>
        <dbReference type="EC" id="7.6.2.1"/>
    </reaction>
</comment>
<evidence type="ECO:0000256" key="2">
    <source>
        <dbReference type="ARBA" id="ARBA00004141"/>
    </source>
</evidence>
<dbReference type="Gene3D" id="3.40.50.1000">
    <property type="entry name" value="HAD superfamily/HAD-like"/>
    <property type="match status" value="1"/>
</dbReference>
<evidence type="ECO:0000256" key="4">
    <source>
        <dbReference type="ARBA" id="ARBA00008109"/>
    </source>
</evidence>
<dbReference type="SUPFAM" id="SSF81660">
    <property type="entry name" value="Metal cation-transporting ATPase, ATP-binding domain N"/>
    <property type="match status" value="1"/>
</dbReference>
<feature type="binding site" evidence="17">
    <location>
        <position position="619"/>
    </location>
    <ligand>
        <name>ATP</name>
        <dbReference type="ChEBI" id="CHEBI:30616"/>
    </ligand>
</feature>
<dbReference type="PANTHER" id="PTHR24092">
    <property type="entry name" value="PROBABLE PHOSPHOLIPID-TRANSPORTING ATPASE"/>
    <property type="match status" value="1"/>
</dbReference>
<dbReference type="FunFam" id="3.40.50.1000:FF:000410">
    <property type="match status" value="1"/>
</dbReference>
<sequence length="1044" mass="117768">MGWRRPLQRTDVTKARTIYLNEPHRNSFCKNSISTAKYSLWSFLPRYLYLQFSKAANAFFLFITILQQIPDVSPTGKYTTLLPLLIILVISGIKEIVEDYVSLLLLNAPNPTALGVNVGDIVKATDGQFLPADVVLISSSQPQATCYVATSNLDGETNLKIRQALLETAEIQTEKQLSSLSGKIECEGPNCHFNNFIGTLYLNGKSPVSIGPDQVLLRGTQLKNTDWIFGIVVYTGFETKFMQVNMQSPLKRSRVEKVTNVQILVLFLMLLVMALVSCVGAAFWNGTYGENTWYIGKKGNFWFDILMFIILYHNLIPISLLVTLEIVKSIQAMFINWDEDMHYERNDVYAMARTSSLNEELGQVKYLFSDKTGTLTCNIMTFKKCTIAESSEFSDPKLLENFEEDHPTKEYIKEFLFLLSVCHTVVPERDGNNISYQASSPDEAALVKGAKKLGFVFTARTPYSVTIEAMGEEFTFQILNVLEFSSNRKRMSVIVRTPTGQLRLYCKGADSVIYERLSEDSLFVKETLTHLESFAREGLRTLCIAYIDLTELEYQQWLAMYEEVCTVVQDRAQSLEHCYDTIEKFLLLGATAIEDRLQARVPETIANLLKANIRIWLLTGDKEETAVNIGNRHKEWSLGGSTRTCDLGALLGKENDLALIIDGKTLKHALHFEVKKSFLNLALSCRAVLCCRLSPLQKAEIVDLVKSHVRAITLAIGDGANDVGMIQTAHVGVGISGNEGMQATNNSDYAIAQFSHLEKLLLVHGAWSYFRVTKCVLYCFYKNVVLYIIELWFAFVNGFSGQILFERWCISLYNVIFTSLPTITLGIFEQCCSQESLLRYPQLYTISQTGDIFNIKVLWIQCINAFVHSFILFWLPTKMLKHGNSFIVSNICQRACYSHLAIWGSILIWLVFFTVYSFFWPTIPISPEMTGQASMVLACPYFWLGFFLVPIVSGFTNCSLAVPWPGCDQCVPVRQEFEFLSPACSLYALCALTASLCFALAGGYAFSQVEHAVISQEELVRSYDTTKSKTRRTFSTAFSESIFE</sequence>
<keyword evidence="13 19" id="KW-0472">Membrane</keyword>
<comment type="catalytic activity">
    <reaction evidence="15">
        <text>a 1,2-diacyl-sn-glycero-3-phospho-L-serine(out) + ATP + H2O = a 1,2-diacyl-sn-glycero-3-phospho-L-serine(in) + ADP + phosphate + H(+)</text>
        <dbReference type="Rhea" id="RHEA:38567"/>
        <dbReference type="ChEBI" id="CHEBI:15377"/>
        <dbReference type="ChEBI" id="CHEBI:15378"/>
        <dbReference type="ChEBI" id="CHEBI:30616"/>
        <dbReference type="ChEBI" id="CHEBI:43474"/>
        <dbReference type="ChEBI" id="CHEBI:57262"/>
        <dbReference type="ChEBI" id="CHEBI:456216"/>
    </reaction>
    <physiologicalReaction direction="left-to-right" evidence="15">
        <dbReference type="Rhea" id="RHEA:38568"/>
    </physiologicalReaction>
</comment>
<dbReference type="InterPro" id="IPR001757">
    <property type="entry name" value="P_typ_ATPase"/>
</dbReference>
<feature type="binding site" evidence="17">
    <location>
        <position position="721"/>
    </location>
    <ligand>
        <name>ATP</name>
        <dbReference type="ChEBI" id="CHEBI:30616"/>
    </ligand>
</feature>
<dbReference type="NCBIfam" id="TIGR01494">
    <property type="entry name" value="ATPase_P-type"/>
    <property type="match status" value="2"/>
</dbReference>
<feature type="transmembrane region" description="Helical" evidence="19">
    <location>
        <begin position="985"/>
        <end position="1006"/>
    </location>
</feature>
<feature type="transmembrane region" description="Helical" evidence="19">
    <location>
        <begin position="896"/>
        <end position="920"/>
    </location>
</feature>
<evidence type="ECO:0000256" key="11">
    <source>
        <dbReference type="ARBA" id="ARBA00022967"/>
    </source>
</evidence>
<dbReference type="GO" id="GO:0015914">
    <property type="term" value="P:phospholipid transport"/>
    <property type="evidence" value="ECO:0007669"/>
    <property type="project" value="InterPro"/>
</dbReference>
<dbReference type="FunFam" id="2.70.150.10:FF:000021">
    <property type="entry name" value="Phospholipid-transporting ATPase"/>
    <property type="match status" value="1"/>
</dbReference>
<dbReference type="AlphaFoldDB" id="A0A8D0MGZ7"/>
<dbReference type="InterPro" id="IPR006539">
    <property type="entry name" value="P-type_ATPase_IV"/>
</dbReference>
<feature type="transmembrane region" description="Helical" evidence="19">
    <location>
        <begin position="940"/>
        <end position="964"/>
    </location>
</feature>
<keyword evidence="10 18" id="KW-0460">Magnesium</keyword>
<dbReference type="SFLD" id="SFLDF00027">
    <property type="entry name" value="p-type_atpase"/>
    <property type="match status" value="1"/>
</dbReference>
<dbReference type="CDD" id="cd02073">
    <property type="entry name" value="P-type_ATPase_APLT_Dnf-like"/>
    <property type="match status" value="1"/>
</dbReference>